<feature type="compositionally biased region" description="Acidic residues" evidence="1">
    <location>
        <begin position="188"/>
        <end position="197"/>
    </location>
</feature>
<dbReference type="Proteomes" id="UP000001072">
    <property type="component" value="Unassembled WGS sequence"/>
</dbReference>
<dbReference type="InParanoid" id="F4RZC8"/>
<feature type="compositionally biased region" description="Acidic residues" evidence="1">
    <location>
        <begin position="84"/>
        <end position="98"/>
    </location>
</feature>
<dbReference type="AlphaFoldDB" id="F4RZC8"/>
<keyword evidence="3" id="KW-1185">Reference proteome</keyword>
<dbReference type="GO" id="GO:0006511">
    <property type="term" value="P:ubiquitin-dependent protein catabolic process"/>
    <property type="evidence" value="ECO:0007669"/>
    <property type="project" value="TreeGrafter"/>
</dbReference>
<dbReference type="EMBL" id="GL883132">
    <property type="protein sequence ID" value="EGG02277.1"/>
    <property type="molecule type" value="Genomic_DNA"/>
</dbReference>
<dbReference type="PANTHER" id="PTHR15439">
    <property type="entry name" value="RETINOBLASTOMA-BINDING PROTEIN 6"/>
    <property type="match status" value="1"/>
</dbReference>
<evidence type="ECO:0000313" key="2">
    <source>
        <dbReference type="EMBL" id="EGG02277.1"/>
    </source>
</evidence>
<protein>
    <submittedName>
        <fullName evidence="2">Uncharacterized protein</fullName>
    </submittedName>
</protein>
<name>F4RZC8_MELLP</name>
<sequence>MTAASRAIRANRRAQGIEPSTSTQINSSLDGSDMAPEEDSNIGNDSESTEILAQANANNNGQMNQTAMNRHQGNLDDDHQSNDIVDENPNEDENPSEEDNPRNNEDNEPSSESDGATARQSSNESSEVSEEDPDKPDSSNDSSQVSEDEGDSDDSSSDSEAPIPSNPSILSGSGSGGSSDGESSLSGGEEDSDSEEDGVTRRKRRRRMSVDKITKLLAQLKKEKSKAKKTTKSRKKNKKHKTGKKESRGKGKTSKKSKKKKTIEIDIGVVPSGDLVQLQPFWSDQMDELNTSIPLTVFDQNFARLDKSKVNKGLEAPSEYTQSFGEWSKNMSLFRRYLTGYYGQAPLAKRLRLHIDNVKSIKRSTECWLTALRYDILVQAQIFVKRGEKEKMKDIGTLAEKYLNQAKDKSLRAGEANCGDTNPYAKGGRLEFKHPETGTWRQTTQPTASSSNNKRVVVESDTQPFKKRRGAKRNTNTTQSSVSHHTPVAPERHFATHHGLPPNPMSYQGLRPIPPTAPMAANRFPGRGGRGGHRGNWRGGRGGIHNVGQEG</sequence>
<dbReference type="RefSeq" id="XP_007414534.1">
    <property type="nucleotide sequence ID" value="XM_007414472.1"/>
</dbReference>
<dbReference type="VEuPathDB" id="FungiDB:MELLADRAFT_110311"/>
<feature type="region of interest" description="Disordered" evidence="1">
    <location>
        <begin position="1"/>
        <end position="262"/>
    </location>
</feature>
<dbReference type="GO" id="GO:0061630">
    <property type="term" value="F:ubiquitin protein ligase activity"/>
    <property type="evidence" value="ECO:0007669"/>
    <property type="project" value="InterPro"/>
</dbReference>
<dbReference type="OrthoDB" id="10302672at2759"/>
<evidence type="ECO:0000256" key="1">
    <source>
        <dbReference type="SAM" id="MobiDB-lite"/>
    </source>
</evidence>
<feature type="compositionally biased region" description="Basic residues" evidence="1">
    <location>
        <begin position="223"/>
        <end position="243"/>
    </location>
</feature>
<feature type="compositionally biased region" description="Polar residues" evidence="1">
    <location>
        <begin position="18"/>
        <end position="30"/>
    </location>
</feature>
<accession>F4RZC8</accession>
<feature type="region of interest" description="Disordered" evidence="1">
    <location>
        <begin position="414"/>
        <end position="486"/>
    </location>
</feature>
<feature type="compositionally biased region" description="Polar residues" evidence="1">
    <location>
        <begin position="439"/>
        <end position="454"/>
    </location>
</feature>
<dbReference type="InterPro" id="IPR033489">
    <property type="entry name" value="RBBP6"/>
</dbReference>
<feature type="compositionally biased region" description="Polar residues" evidence="1">
    <location>
        <begin position="473"/>
        <end position="484"/>
    </location>
</feature>
<dbReference type="GO" id="GO:0016567">
    <property type="term" value="P:protein ubiquitination"/>
    <property type="evidence" value="ECO:0007669"/>
    <property type="project" value="InterPro"/>
</dbReference>
<feature type="compositionally biased region" description="Polar residues" evidence="1">
    <location>
        <begin position="41"/>
        <end position="51"/>
    </location>
</feature>
<feature type="compositionally biased region" description="Gly residues" evidence="1">
    <location>
        <begin position="537"/>
        <end position="551"/>
    </location>
</feature>
<feature type="compositionally biased region" description="Basic residues" evidence="1">
    <location>
        <begin position="250"/>
        <end position="261"/>
    </location>
</feature>
<evidence type="ECO:0000313" key="3">
    <source>
        <dbReference type="Proteomes" id="UP000001072"/>
    </source>
</evidence>
<dbReference type="GeneID" id="18924041"/>
<dbReference type="KEGG" id="mlr:MELLADRAFT_110311"/>
<dbReference type="HOGENOM" id="CLU_036510_0_0_1"/>
<dbReference type="PANTHER" id="PTHR15439:SF0">
    <property type="entry name" value="CELL DIVISION CYCLE AND APOPTOSIS REGULATOR PROTEIN 1-RELATED"/>
    <property type="match status" value="1"/>
</dbReference>
<proteinExistence type="predicted"/>
<dbReference type="GO" id="GO:0005634">
    <property type="term" value="C:nucleus"/>
    <property type="evidence" value="ECO:0007669"/>
    <property type="project" value="TreeGrafter"/>
</dbReference>
<organism evidence="3">
    <name type="scientific">Melampsora larici-populina (strain 98AG31 / pathotype 3-4-7)</name>
    <name type="common">Poplar leaf rust fungus</name>
    <dbReference type="NCBI Taxonomy" id="747676"/>
    <lineage>
        <taxon>Eukaryota</taxon>
        <taxon>Fungi</taxon>
        <taxon>Dikarya</taxon>
        <taxon>Basidiomycota</taxon>
        <taxon>Pucciniomycotina</taxon>
        <taxon>Pucciniomycetes</taxon>
        <taxon>Pucciniales</taxon>
        <taxon>Melampsoraceae</taxon>
        <taxon>Melampsora</taxon>
    </lineage>
</organism>
<feature type="compositionally biased region" description="Low complexity" evidence="1">
    <location>
        <begin position="53"/>
        <end position="69"/>
    </location>
</feature>
<feature type="region of interest" description="Disordered" evidence="1">
    <location>
        <begin position="526"/>
        <end position="551"/>
    </location>
</feature>
<reference evidence="3" key="1">
    <citation type="journal article" date="2011" name="Proc. Natl. Acad. Sci. U.S.A.">
        <title>Obligate biotrophy features unraveled by the genomic analysis of rust fungi.</title>
        <authorList>
            <person name="Duplessis S."/>
            <person name="Cuomo C.A."/>
            <person name="Lin Y.-C."/>
            <person name="Aerts A."/>
            <person name="Tisserant E."/>
            <person name="Veneault-Fourrey C."/>
            <person name="Joly D.L."/>
            <person name="Hacquard S."/>
            <person name="Amselem J."/>
            <person name="Cantarel B.L."/>
            <person name="Chiu R."/>
            <person name="Coutinho P.M."/>
            <person name="Feau N."/>
            <person name="Field M."/>
            <person name="Frey P."/>
            <person name="Gelhaye E."/>
            <person name="Goldberg J."/>
            <person name="Grabherr M.G."/>
            <person name="Kodira C.D."/>
            <person name="Kohler A."/>
            <person name="Kuees U."/>
            <person name="Lindquist E.A."/>
            <person name="Lucas S.M."/>
            <person name="Mago R."/>
            <person name="Mauceli E."/>
            <person name="Morin E."/>
            <person name="Murat C."/>
            <person name="Pangilinan J.L."/>
            <person name="Park R."/>
            <person name="Pearson M."/>
            <person name="Quesneville H."/>
            <person name="Rouhier N."/>
            <person name="Sakthikumar S."/>
            <person name="Salamov A.A."/>
            <person name="Schmutz J."/>
            <person name="Selles B."/>
            <person name="Shapiro H."/>
            <person name="Tanguay P."/>
            <person name="Tuskan G.A."/>
            <person name="Henrissat B."/>
            <person name="Van de Peer Y."/>
            <person name="Rouze P."/>
            <person name="Ellis J.G."/>
            <person name="Dodds P.N."/>
            <person name="Schein J.E."/>
            <person name="Zhong S."/>
            <person name="Hamelin R.C."/>
            <person name="Grigoriev I.V."/>
            <person name="Szabo L.J."/>
            <person name="Martin F."/>
        </authorList>
    </citation>
    <scope>NUCLEOTIDE SEQUENCE [LARGE SCALE GENOMIC DNA]</scope>
    <source>
        <strain evidence="3">98AG31 / pathotype 3-4-7</strain>
    </source>
</reference>
<feature type="compositionally biased region" description="Acidic residues" evidence="1">
    <location>
        <begin position="146"/>
        <end position="157"/>
    </location>
</feature>
<dbReference type="GO" id="GO:0006397">
    <property type="term" value="P:mRNA processing"/>
    <property type="evidence" value="ECO:0007669"/>
    <property type="project" value="InterPro"/>
</dbReference>
<gene>
    <name evidence="2" type="ORF">MELLADRAFT_110311</name>
</gene>